<proteinExistence type="predicted"/>
<evidence type="ECO:0000313" key="8">
    <source>
        <dbReference type="Proteomes" id="UP000261284"/>
    </source>
</evidence>
<dbReference type="PANTHER" id="PTHR22550:SF5">
    <property type="entry name" value="LEUCINE ZIPPER PROTEIN 4"/>
    <property type="match status" value="1"/>
</dbReference>
<evidence type="ECO:0000256" key="1">
    <source>
        <dbReference type="ARBA" id="ARBA00022475"/>
    </source>
</evidence>
<reference evidence="7 8" key="1">
    <citation type="submission" date="2018-08" db="EMBL/GenBank/DDBJ databases">
        <title>Chitinophagaceae sp. K23C18032701, a novel bacterium isolated from forest soil.</title>
        <authorList>
            <person name="Wang C."/>
        </authorList>
    </citation>
    <scope>NUCLEOTIDE SEQUENCE [LARGE SCALE GENOMIC DNA]</scope>
    <source>
        <strain evidence="7 8">K23C18032701</strain>
    </source>
</reference>
<evidence type="ECO:0000259" key="6">
    <source>
        <dbReference type="PROSITE" id="PS50234"/>
    </source>
</evidence>
<keyword evidence="8" id="KW-1185">Reference proteome</keyword>
<keyword evidence="3 5" id="KW-1133">Transmembrane helix</keyword>
<feature type="transmembrane region" description="Helical" evidence="5">
    <location>
        <begin position="52"/>
        <end position="76"/>
    </location>
</feature>
<dbReference type="Pfam" id="PF13519">
    <property type="entry name" value="VWA_2"/>
    <property type="match status" value="1"/>
</dbReference>
<evidence type="ECO:0000313" key="7">
    <source>
        <dbReference type="EMBL" id="RFM29868.1"/>
    </source>
</evidence>
<dbReference type="PROSITE" id="PS50234">
    <property type="entry name" value="VWFA"/>
    <property type="match status" value="1"/>
</dbReference>
<dbReference type="PANTHER" id="PTHR22550">
    <property type="entry name" value="SPORE GERMINATION PROTEIN"/>
    <property type="match status" value="1"/>
</dbReference>
<dbReference type="Gene3D" id="3.40.50.410">
    <property type="entry name" value="von Willebrand factor, type A domain"/>
    <property type="match status" value="1"/>
</dbReference>
<protein>
    <submittedName>
        <fullName evidence="7">VWA domain-containing protein</fullName>
    </submittedName>
</protein>
<keyword evidence="4 5" id="KW-0472">Membrane</keyword>
<dbReference type="OrthoDB" id="6206554at2"/>
<dbReference type="EMBL" id="QTJU01000001">
    <property type="protein sequence ID" value="RFM29868.1"/>
    <property type="molecule type" value="Genomic_DNA"/>
</dbReference>
<keyword evidence="1" id="KW-1003">Cell membrane</keyword>
<dbReference type="RefSeq" id="WP_116845623.1">
    <property type="nucleotide sequence ID" value="NZ_QTJU01000001.1"/>
</dbReference>
<evidence type="ECO:0000256" key="5">
    <source>
        <dbReference type="SAM" id="Phobius"/>
    </source>
</evidence>
<accession>A0A3E1NPZ9</accession>
<keyword evidence="2 5" id="KW-0812">Transmembrane</keyword>
<dbReference type="SUPFAM" id="SSF53300">
    <property type="entry name" value="vWA-like"/>
    <property type="match status" value="1"/>
</dbReference>
<gene>
    <name evidence="7" type="ORF">DXN05_02520</name>
</gene>
<sequence>MLSFEHIEMLSGLLVLLPLALLFVLVLRWKTRVKKALGDEALVNSLTKTYSARLFLLKFLIVLLAIVLGVAALANLRKPEQGGSEKKAGIDVMIALDVSKSMLSEDIKPSRLEKARQFVNLLIDRLGDDRVGFVVFAGQAYLQMPLTGDVAAAKLFVSNASPDAVPVQGTQLGDALRLCDNSLDTKQKKYKAVVLISDGEDHDPKSEEAIKLLNDHGVVVYTVGIGTPEGSPIMEPGANDYKRDENGQTVISKLNEKELTDIATQTNGQYFRLDNSAGVADAVFADMNKLDKKLVNATDNRRYTSFFPLFLALCIALLITEMFIPEVKPGIL</sequence>
<dbReference type="Proteomes" id="UP000261284">
    <property type="component" value="Unassembled WGS sequence"/>
</dbReference>
<evidence type="ECO:0000256" key="4">
    <source>
        <dbReference type="ARBA" id="ARBA00023136"/>
    </source>
</evidence>
<dbReference type="SMART" id="SM00327">
    <property type="entry name" value="VWA"/>
    <property type="match status" value="1"/>
</dbReference>
<dbReference type="InterPro" id="IPR036465">
    <property type="entry name" value="vWFA_dom_sf"/>
</dbReference>
<organism evidence="7 8">
    <name type="scientific">Deminuibacter soli</name>
    <dbReference type="NCBI Taxonomy" id="2291815"/>
    <lineage>
        <taxon>Bacteria</taxon>
        <taxon>Pseudomonadati</taxon>
        <taxon>Bacteroidota</taxon>
        <taxon>Chitinophagia</taxon>
        <taxon>Chitinophagales</taxon>
        <taxon>Chitinophagaceae</taxon>
        <taxon>Deminuibacter</taxon>
    </lineage>
</organism>
<feature type="transmembrane region" description="Helical" evidence="5">
    <location>
        <begin position="303"/>
        <end position="324"/>
    </location>
</feature>
<dbReference type="InterPro" id="IPR050768">
    <property type="entry name" value="UPF0353/GerABKA_families"/>
</dbReference>
<evidence type="ECO:0000256" key="2">
    <source>
        <dbReference type="ARBA" id="ARBA00022692"/>
    </source>
</evidence>
<dbReference type="AlphaFoldDB" id="A0A3E1NPZ9"/>
<comment type="caution">
    <text evidence="7">The sequence shown here is derived from an EMBL/GenBank/DDBJ whole genome shotgun (WGS) entry which is preliminary data.</text>
</comment>
<dbReference type="InterPro" id="IPR002035">
    <property type="entry name" value="VWF_A"/>
</dbReference>
<name>A0A3E1NPZ9_9BACT</name>
<feature type="domain" description="VWFA" evidence="6">
    <location>
        <begin position="91"/>
        <end position="287"/>
    </location>
</feature>
<evidence type="ECO:0000256" key="3">
    <source>
        <dbReference type="ARBA" id="ARBA00022989"/>
    </source>
</evidence>